<gene>
    <name evidence="1" type="ORF">MRBLWS13_000479</name>
</gene>
<sequence length="90" mass="9870">MGDAAMTSQNNFFRDLAEALEKDGEQQEQPTPQRPSAARLAAGLAALDDLQAHLSAGGDFPVTSFQKEALTLSRNTLRRYLDHERRAGRA</sequence>
<protein>
    <submittedName>
        <fullName evidence="1">Uncharacterized protein</fullName>
    </submittedName>
</protein>
<proteinExistence type="predicted"/>
<accession>A0AAU6S7K6</accession>
<evidence type="ECO:0000313" key="1">
    <source>
        <dbReference type="EMBL" id="WZO32871.1"/>
    </source>
</evidence>
<dbReference type="EMBL" id="CP151632">
    <property type="protein sequence ID" value="WZO32871.1"/>
    <property type="molecule type" value="Genomic_DNA"/>
</dbReference>
<reference evidence="1" key="1">
    <citation type="submission" date="2024-04" db="EMBL/GenBank/DDBJ databases">
        <authorList>
            <person name="Roder T."/>
            <person name="Oberhansli S."/>
            <person name="Kreuzer M."/>
        </authorList>
    </citation>
    <scope>NUCLEOTIDE SEQUENCE</scope>
    <source>
        <strain evidence="1">LWS13-1.2</strain>
    </source>
</reference>
<dbReference type="AlphaFoldDB" id="A0AAU6S7K6"/>
<name>A0AAU6S7K6_9MICO</name>
<organism evidence="1">
    <name type="scientific">Microbacterium sp. LWS13-1.2</name>
    <dbReference type="NCBI Taxonomy" id="3135264"/>
    <lineage>
        <taxon>Bacteria</taxon>
        <taxon>Bacillati</taxon>
        <taxon>Actinomycetota</taxon>
        <taxon>Actinomycetes</taxon>
        <taxon>Micrococcales</taxon>
        <taxon>Microbacteriaceae</taxon>
        <taxon>Microbacterium</taxon>
    </lineage>
</organism>